<evidence type="ECO:0008006" key="3">
    <source>
        <dbReference type="Google" id="ProtNLM"/>
    </source>
</evidence>
<dbReference type="PROSITE" id="PS00409">
    <property type="entry name" value="PROKAR_NTER_METHYL"/>
    <property type="match status" value="1"/>
</dbReference>
<evidence type="ECO:0000313" key="1">
    <source>
        <dbReference type="EMBL" id="KPD23152.1"/>
    </source>
</evidence>
<gene>
    <name evidence="1" type="ORF">AFK76_10690</name>
</gene>
<comment type="caution">
    <text evidence="1">The sequence shown here is derived from an EMBL/GenBank/DDBJ whole genome shotgun (WGS) entry which is preliminary data.</text>
</comment>
<dbReference type="Proteomes" id="UP000053030">
    <property type="component" value="Unassembled WGS sequence"/>
</dbReference>
<dbReference type="EMBL" id="LHSG01000013">
    <property type="protein sequence ID" value="KPD23152.1"/>
    <property type="molecule type" value="Genomic_DNA"/>
</dbReference>
<dbReference type="OrthoDB" id="5902365at2"/>
<dbReference type="InterPro" id="IPR012902">
    <property type="entry name" value="N_methyl_site"/>
</dbReference>
<dbReference type="RefSeq" id="WP_053954277.1">
    <property type="nucleotide sequence ID" value="NZ_FNCB01000014.1"/>
</dbReference>
<dbReference type="InterPro" id="IPR045584">
    <property type="entry name" value="Pilin-like"/>
</dbReference>
<proteinExistence type="predicted"/>
<dbReference type="NCBIfam" id="TIGR02532">
    <property type="entry name" value="IV_pilin_GFxxxE"/>
    <property type="match status" value="1"/>
</dbReference>
<dbReference type="SUPFAM" id="SSF54523">
    <property type="entry name" value="Pili subunits"/>
    <property type="match status" value="1"/>
</dbReference>
<name>A0A837N734_9GAMM</name>
<dbReference type="AlphaFoldDB" id="A0A837N734"/>
<evidence type="ECO:0000313" key="2">
    <source>
        <dbReference type="Proteomes" id="UP000053030"/>
    </source>
</evidence>
<accession>A0A837N734</accession>
<reference evidence="1 2" key="1">
    <citation type="submission" date="2015-08" db="EMBL/GenBank/DDBJ databases">
        <title>Genome sequencing and assembly of the deep-sea bacterium Idiomarina zobellii.</title>
        <authorList>
            <person name="Mithoefer S.D."/>
            <person name="Rheaume B.A."/>
            <person name="MacLea K.S."/>
        </authorList>
    </citation>
    <scope>NUCLEOTIDE SEQUENCE [LARGE SCALE GENOMIC DNA]</scope>
    <source>
        <strain evidence="1 2">KMM 231</strain>
    </source>
</reference>
<keyword evidence="2" id="KW-1185">Reference proteome</keyword>
<protein>
    <recommendedName>
        <fullName evidence="3">MSHA pilin protein MshA</fullName>
    </recommendedName>
</protein>
<dbReference type="Gene3D" id="3.30.700.10">
    <property type="entry name" value="Glycoprotein, Type 4 Pilin"/>
    <property type="match status" value="1"/>
</dbReference>
<sequence>MRRSKGFTLVELIIVIVVLGVLSAAAAPQFINFSSDAEKSRLYGLEASLKSALDITYSKAAIQGIEQQSATCLGGKFDDVNTSCPDGGTLLFYGYPAAKRNVLSNVINLTDWTVSEVGLGSVIRIAASNAHIDNCYLTYSEATSTSEPRIQIYADNC</sequence>
<organism evidence="1 2">
    <name type="scientific">Idiomarina zobellii</name>
    <dbReference type="NCBI Taxonomy" id="86103"/>
    <lineage>
        <taxon>Bacteria</taxon>
        <taxon>Pseudomonadati</taxon>
        <taxon>Pseudomonadota</taxon>
        <taxon>Gammaproteobacteria</taxon>
        <taxon>Alteromonadales</taxon>
        <taxon>Idiomarinaceae</taxon>
        <taxon>Idiomarina</taxon>
    </lineage>
</organism>
<dbReference type="Pfam" id="PF07963">
    <property type="entry name" value="N_methyl"/>
    <property type="match status" value="1"/>
</dbReference>